<dbReference type="EMBL" id="LAZR01000434">
    <property type="protein sequence ID" value="KKN69058.1"/>
    <property type="molecule type" value="Genomic_DNA"/>
</dbReference>
<name>A0A0F9VTH2_9ZZZZ</name>
<sequence>MLYFPDGKPAKLVPLAEILVGFRAIRDSVPPPAHVVVRVPGKPQYHSLGCLACKGWP</sequence>
<gene>
    <name evidence="1" type="ORF">LCGC14_0445300</name>
</gene>
<accession>A0A0F9VTH2</accession>
<reference evidence="1" key="1">
    <citation type="journal article" date="2015" name="Nature">
        <title>Complex archaea that bridge the gap between prokaryotes and eukaryotes.</title>
        <authorList>
            <person name="Spang A."/>
            <person name="Saw J.H."/>
            <person name="Jorgensen S.L."/>
            <person name="Zaremba-Niedzwiedzka K."/>
            <person name="Martijn J."/>
            <person name="Lind A.E."/>
            <person name="van Eijk R."/>
            <person name="Schleper C."/>
            <person name="Guy L."/>
            <person name="Ettema T.J."/>
        </authorList>
    </citation>
    <scope>NUCLEOTIDE SEQUENCE</scope>
</reference>
<comment type="caution">
    <text evidence="1">The sequence shown here is derived from an EMBL/GenBank/DDBJ whole genome shotgun (WGS) entry which is preliminary data.</text>
</comment>
<evidence type="ECO:0000313" key="1">
    <source>
        <dbReference type="EMBL" id="KKN69058.1"/>
    </source>
</evidence>
<dbReference type="AlphaFoldDB" id="A0A0F9VTH2"/>
<proteinExistence type="predicted"/>
<organism evidence="1">
    <name type="scientific">marine sediment metagenome</name>
    <dbReference type="NCBI Taxonomy" id="412755"/>
    <lineage>
        <taxon>unclassified sequences</taxon>
        <taxon>metagenomes</taxon>
        <taxon>ecological metagenomes</taxon>
    </lineage>
</organism>
<protein>
    <submittedName>
        <fullName evidence="1">Uncharacterized protein</fullName>
    </submittedName>
</protein>